<sequence>MVLEVRGIEQSTQKFIQLWGKHVSGFNPQKQCIHCLKGRNEPQINRGMTSGDYEILTGAPYFYLFAMGRAPRSDSNVHLAVQPYPGAAASIVSLYGVTFTIRDARALRIDRIPGGWLGMDDLFTTFRSFQFGVQMFGYHLPENTPKTGDYSLLPEGI</sequence>
<dbReference type="STRING" id="1198114.AciX9_0088"/>
<reference evidence="2" key="1">
    <citation type="submission" date="2011-01" db="EMBL/GenBank/DDBJ databases">
        <title>Complete sequence of chromosome of Acidobacterium sp. MP5ACTX9.</title>
        <authorList>
            <consortium name="US DOE Joint Genome Institute"/>
            <person name="Lucas S."/>
            <person name="Copeland A."/>
            <person name="Lapidus A."/>
            <person name="Cheng J.-F."/>
            <person name="Goodwin L."/>
            <person name="Pitluck S."/>
            <person name="Teshima H."/>
            <person name="Detter J.C."/>
            <person name="Han C."/>
            <person name="Tapia R."/>
            <person name="Land M."/>
            <person name="Hauser L."/>
            <person name="Kyrpides N."/>
            <person name="Ivanova N."/>
            <person name="Ovchinnikova G."/>
            <person name="Pagani I."/>
            <person name="Rawat S.R."/>
            <person name="Mannisto M."/>
            <person name="Haggblom M.M."/>
            <person name="Woyke T."/>
        </authorList>
    </citation>
    <scope>NUCLEOTIDE SEQUENCE [LARGE SCALE GENOMIC DNA]</scope>
    <source>
        <strain evidence="2">MP5ACTX9</strain>
    </source>
</reference>
<dbReference type="RefSeq" id="WP_013578507.1">
    <property type="nucleotide sequence ID" value="NC_015064.1"/>
</dbReference>
<name>E8X4Y6_GRATM</name>
<gene>
    <name evidence="1" type="ordered locus">AciX9_0088</name>
</gene>
<dbReference type="EMBL" id="CP002480">
    <property type="protein sequence ID" value="ADW67178.1"/>
    <property type="molecule type" value="Genomic_DNA"/>
</dbReference>
<protein>
    <submittedName>
        <fullName evidence="1">Uncharacterized protein</fullName>
    </submittedName>
</protein>
<evidence type="ECO:0000313" key="1">
    <source>
        <dbReference type="EMBL" id="ADW67178.1"/>
    </source>
</evidence>
<organism evidence="2">
    <name type="scientific">Granulicella tundricola (strain ATCC BAA-1859 / DSM 23138 / MP5ACTX9)</name>
    <dbReference type="NCBI Taxonomy" id="1198114"/>
    <lineage>
        <taxon>Bacteria</taxon>
        <taxon>Pseudomonadati</taxon>
        <taxon>Acidobacteriota</taxon>
        <taxon>Terriglobia</taxon>
        <taxon>Terriglobales</taxon>
        <taxon>Acidobacteriaceae</taxon>
        <taxon>Granulicella</taxon>
    </lineage>
</organism>
<dbReference type="AlphaFoldDB" id="E8X4Y6"/>
<proteinExistence type="predicted"/>
<keyword evidence="2" id="KW-1185">Reference proteome</keyword>
<dbReference type="OrthoDB" id="122602at2"/>
<evidence type="ECO:0000313" key="2">
    <source>
        <dbReference type="Proteomes" id="UP000000343"/>
    </source>
</evidence>
<dbReference type="Proteomes" id="UP000000343">
    <property type="component" value="Chromosome"/>
</dbReference>
<accession>E8X4Y6</accession>
<dbReference type="KEGG" id="acm:AciX9_0088"/>
<dbReference type="eggNOG" id="ENOG502ZWFB">
    <property type="taxonomic scope" value="Bacteria"/>
</dbReference>
<dbReference type="PaxDb" id="1198114-AciX9_0088"/>
<dbReference type="HOGENOM" id="CLU_1658390_0_0_0"/>